<dbReference type="EMBL" id="JBCEZU010000001">
    <property type="protein sequence ID" value="KAK9543188.1"/>
    <property type="molecule type" value="Genomic_DNA"/>
</dbReference>
<accession>A0AAW1G8Y9</accession>
<evidence type="ECO:0000256" key="1">
    <source>
        <dbReference type="SAM" id="MobiDB-lite"/>
    </source>
</evidence>
<comment type="caution">
    <text evidence="2">The sequence shown here is derived from an EMBL/GenBank/DDBJ whole genome shotgun (WGS) entry which is preliminary data.</text>
</comment>
<evidence type="ECO:0000313" key="2">
    <source>
        <dbReference type="EMBL" id="KAK9543188.1"/>
    </source>
</evidence>
<reference evidence="2 3" key="1">
    <citation type="journal article" date="2024" name="Genome Biol. Evol.">
        <title>Chromosome-level genome assembly of the viviparous eelpout Zoarces viviparus.</title>
        <authorList>
            <person name="Fuhrmann N."/>
            <person name="Brasseur M.V."/>
            <person name="Bakowski C.E."/>
            <person name="Podsiadlowski L."/>
            <person name="Prost S."/>
            <person name="Krehenwinkel H."/>
            <person name="Mayer C."/>
        </authorList>
    </citation>
    <scope>NUCLEOTIDE SEQUENCE [LARGE SCALE GENOMIC DNA]</scope>
    <source>
        <strain evidence="2">NO-MEL_2022_Ind0_liver</strain>
    </source>
</reference>
<dbReference type="AlphaFoldDB" id="A0AAW1G8Y9"/>
<proteinExistence type="predicted"/>
<name>A0AAW1G8Y9_ZOAVI</name>
<evidence type="ECO:0000313" key="3">
    <source>
        <dbReference type="Proteomes" id="UP001488805"/>
    </source>
</evidence>
<feature type="region of interest" description="Disordered" evidence="1">
    <location>
        <begin position="1"/>
        <end position="21"/>
    </location>
</feature>
<organism evidence="2 3">
    <name type="scientific">Zoarces viviparus</name>
    <name type="common">Viviparous eelpout</name>
    <name type="synonym">Blennius viviparus</name>
    <dbReference type="NCBI Taxonomy" id="48416"/>
    <lineage>
        <taxon>Eukaryota</taxon>
        <taxon>Metazoa</taxon>
        <taxon>Chordata</taxon>
        <taxon>Craniata</taxon>
        <taxon>Vertebrata</taxon>
        <taxon>Euteleostomi</taxon>
        <taxon>Actinopterygii</taxon>
        <taxon>Neopterygii</taxon>
        <taxon>Teleostei</taxon>
        <taxon>Neoteleostei</taxon>
        <taxon>Acanthomorphata</taxon>
        <taxon>Eupercaria</taxon>
        <taxon>Perciformes</taxon>
        <taxon>Cottioidei</taxon>
        <taxon>Zoarcales</taxon>
        <taxon>Zoarcidae</taxon>
        <taxon>Zoarcinae</taxon>
        <taxon>Zoarces</taxon>
    </lineage>
</organism>
<dbReference type="Proteomes" id="UP001488805">
    <property type="component" value="Unassembled WGS sequence"/>
</dbReference>
<keyword evidence="3" id="KW-1185">Reference proteome</keyword>
<sequence>MFPDQQRTPRPADARLGQDIRPPAWMEDYAVSLPGRQQSSHSPHLVTHLSEQQRLYHSVESFPERKARMMSNSLRRRPAAERSLEIIEALHRLMENNQRLQ</sequence>
<protein>
    <submittedName>
        <fullName evidence="2">Uncharacterized protein</fullName>
    </submittedName>
</protein>
<gene>
    <name evidence="2" type="ORF">VZT92_000984</name>
</gene>